<dbReference type="InterPro" id="IPR009057">
    <property type="entry name" value="Homeodomain-like_sf"/>
</dbReference>
<keyword evidence="1" id="KW-0805">Transcription regulation</keyword>
<evidence type="ECO:0000256" key="2">
    <source>
        <dbReference type="ARBA" id="ARBA00023125"/>
    </source>
</evidence>
<comment type="caution">
    <text evidence="6">The sequence shown here is derived from an EMBL/GenBank/DDBJ whole genome shotgun (WGS) entry which is preliminary data.</text>
</comment>
<dbReference type="Pfam" id="PF21943">
    <property type="entry name" value="TetR_C_46"/>
    <property type="match status" value="1"/>
</dbReference>
<reference evidence="6 7" key="1">
    <citation type="submission" date="2020-08" db="EMBL/GenBank/DDBJ databases">
        <title>Genemic of Streptomyces polyaspartic.</title>
        <authorList>
            <person name="Liu W."/>
        </authorList>
    </citation>
    <scope>NUCLEOTIDE SEQUENCE [LARGE SCALE GENOMIC DNA]</scope>
    <source>
        <strain evidence="6 7">TRM66268-LWL</strain>
    </source>
</reference>
<dbReference type="Gene3D" id="1.10.357.10">
    <property type="entry name" value="Tetracycline Repressor, domain 2"/>
    <property type="match status" value="1"/>
</dbReference>
<dbReference type="Proteomes" id="UP000642284">
    <property type="component" value="Unassembled WGS sequence"/>
</dbReference>
<evidence type="ECO:0000313" key="6">
    <source>
        <dbReference type="EMBL" id="MBC9710987.1"/>
    </source>
</evidence>
<organism evidence="6 7">
    <name type="scientific">Streptomyces polyasparticus</name>
    <dbReference type="NCBI Taxonomy" id="2767826"/>
    <lineage>
        <taxon>Bacteria</taxon>
        <taxon>Bacillati</taxon>
        <taxon>Actinomycetota</taxon>
        <taxon>Actinomycetes</taxon>
        <taxon>Kitasatosporales</taxon>
        <taxon>Streptomycetaceae</taxon>
        <taxon>Streptomyces</taxon>
    </lineage>
</organism>
<protein>
    <submittedName>
        <fullName evidence="6">TetR/AcrR family transcriptional regulator</fullName>
    </submittedName>
</protein>
<evidence type="ECO:0000259" key="5">
    <source>
        <dbReference type="PROSITE" id="PS50977"/>
    </source>
</evidence>
<feature type="DNA-binding region" description="H-T-H motif" evidence="4">
    <location>
        <begin position="72"/>
        <end position="91"/>
    </location>
</feature>
<dbReference type="InterPro" id="IPR054129">
    <property type="entry name" value="DesT_TetR_C"/>
</dbReference>
<dbReference type="SUPFAM" id="SSF48498">
    <property type="entry name" value="Tetracyclin repressor-like, C-terminal domain"/>
    <property type="match status" value="1"/>
</dbReference>
<gene>
    <name evidence="6" type="ORF">H9Y04_00145</name>
</gene>
<name>A0ABR7S7Q1_9ACTN</name>
<dbReference type="PANTHER" id="PTHR30055:SF227">
    <property type="entry name" value="TRANSCRIPTIONAL REGULATORY PROTEIN (PROBABLY TETR-FAMILY)-RELATED"/>
    <property type="match status" value="1"/>
</dbReference>
<evidence type="ECO:0000256" key="4">
    <source>
        <dbReference type="PROSITE-ProRule" id="PRU00335"/>
    </source>
</evidence>
<evidence type="ECO:0000313" key="7">
    <source>
        <dbReference type="Proteomes" id="UP000642284"/>
    </source>
</evidence>
<dbReference type="EMBL" id="JACTVJ010000001">
    <property type="protein sequence ID" value="MBC9710987.1"/>
    <property type="molecule type" value="Genomic_DNA"/>
</dbReference>
<dbReference type="SUPFAM" id="SSF46689">
    <property type="entry name" value="Homeodomain-like"/>
    <property type="match status" value="1"/>
</dbReference>
<keyword evidence="7" id="KW-1185">Reference proteome</keyword>
<evidence type="ECO:0000256" key="3">
    <source>
        <dbReference type="ARBA" id="ARBA00023163"/>
    </source>
</evidence>
<keyword evidence="3" id="KW-0804">Transcription</keyword>
<dbReference type="InterPro" id="IPR001647">
    <property type="entry name" value="HTH_TetR"/>
</dbReference>
<evidence type="ECO:0000256" key="1">
    <source>
        <dbReference type="ARBA" id="ARBA00023015"/>
    </source>
</evidence>
<feature type="domain" description="HTH tetR-type" evidence="5">
    <location>
        <begin position="49"/>
        <end position="109"/>
    </location>
</feature>
<dbReference type="PRINTS" id="PR00455">
    <property type="entry name" value="HTHTETR"/>
</dbReference>
<dbReference type="PANTHER" id="PTHR30055">
    <property type="entry name" value="HTH-TYPE TRANSCRIPTIONAL REGULATOR RUTR"/>
    <property type="match status" value="1"/>
</dbReference>
<dbReference type="Pfam" id="PF00440">
    <property type="entry name" value="TetR_N"/>
    <property type="match status" value="1"/>
</dbReference>
<dbReference type="InterPro" id="IPR036271">
    <property type="entry name" value="Tet_transcr_reg_TetR-rel_C_sf"/>
</dbReference>
<sequence>MRPVLSRNIDAARRGARYCAPYYGHSAGSWRLGRNLNNSQQRGSTGRSQARRAELIAIGRKLFADTSYDALSMDDIAQRAGVAKGLFYYYFKSKRGYYLAIVEDSAAALVARAGSAQDLPRTIRVHRTVDGYLRFAKEHRAAYRAIVTGGVGFDTEVFAIRHAVREELIATIAEGAYQRRDIPPLARLALVGWLSGVEGVTLDWLDRAEPDRETVRELLVRQLRRTLDTIEELLPQWPAPEPD</sequence>
<dbReference type="PROSITE" id="PS50977">
    <property type="entry name" value="HTH_TETR_2"/>
    <property type="match status" value="1"/>
</dbReference>
<proteinExistence type="predicted"/>
<keyword evidence="2 4" id="KW-0238">DNA-binding</keyword>
<dbReference type="InterPro" id="IPR050109">
    <property type="entry name" value="HTH-type_TetR-like_transc_reg"/>
</dbReference>
<accession>A0ABR7S7Q1</accession>